<dbReference type="SMART" id="SM00855">
    <property type="entry name" value="PGAM"/>
    <property type="match status" value="1"/>
</dbReference>
<dbReference type="SUPFAM" id="SSF53254">
    <property type="entry name" value="Phosphoglycerate mutase-like"/>
    <property type="match status" value="1"/>
</dbReference>
<protein>
    <submittedName>
        <fullName evidence="4">Histidine phosphatase family protein</fullName>
    </submittedName>
</protein>
<reference evidence="4 5" key="1">
    <citation type="journal article" date="2019" name="PLoS Negl. Trop. Dis.">
        <title>Revisiting the worldwide diversity of Leptospira species in the environment.</title>
        <authorList>
            <person name="Vincent A.T."/>
            <person name="Schiettekatte O."/>
            <person name="Bourhy P."/>
            <person name="Veyrier F.J."/>
            <person name="Picardeau M."/>
        </authorList>
    </citation>
    <scope>NUCLEOTIDE SEQUENCE [LARGE SCALE GENOMIC DNA]</scope>
    <source>
        <strain evidence="4 5">201702444</strain>
    </source>
</reference>
<dbReference type="OrthoDB" id="9781415at2"/>
<dbReference type="PANTHER" id="PTHR46517">
    <property type="entry name" value="FRUCTOSE-2,6-BISPHOSPHATASE TIGAR"/>
    <property type="match status" value="1"/>
</dbReference>
<dbReference type="InterPro" id="IPR001345">
    <property type="entry name" value="PG/BPGM_mutase_AS"/>
</dbReference>
<dbReference type="Gene3D" id="3.40.50.1240">
    <property type="entry name" value="Phosphoglycerate mutase-like"/>
    <property type="match status" value="1"/>
</dbReference>
<evidence type="ECO:0000313" key="5">
    <source>
        <dbReference type="Proteomes" id="UP000298429"/>
    </source>
</evidence>
<dbReference type="Proteomes" id="UP000298429">
    <property type="component" value="Unassembled WGS sequence"/>
</dbReference>
<feature type="active site" description="Tele-phosphohistidine intermediate" evidence="2">
    <location>
        <position position="21"/>
    </location>
</feature>
<dbReference type="InterPro" id="IPR029033">
    <property type="entry name" value="His_PPase_superfam"/>
</dbReference>
<dbReference type="CDD" id="cd07067">
    <property type="entry name" value="HP_PGM_like"/>
    <property type="match status" value="1"/>
</dbReference>
<gene>
    <name evidence="4" type="ORF">EHQ76_08350</name>
</gene>
<dbReference type="GO" id="GO:0005829">
    <property type="term" value="C:cytosol"/>
    <property type="evidence" value="ECO:0007669"/>
    <property type="project" value="TreeGrafter"/>
</dbReference>
<dbReference type="EMBL" id="RQGN01000044">
    <property type="protein sequence ID" value="TGM03648.1"/>
    <property type="molecule type" value="Genomic_DNA"/>
</dbReference>
<keyword evidence="1" id="KW-0378">Hydrolase</keyword>
<comment type="caution">
    <text evidence="4">The sequence shown here is derived from an EMBL/GenBank/DDBJ whole genome shotgun (WGS) entry which is preliminary data.</text>
</comment>
<dbReference type="GO" id="GO:0004331">
    <property type="term" value="F:fructose-2,6-bisphosphate 2-phosphatase activity"/>
    <property type="evidence" value="ECO:0007669"/>
    <property type="project" value="TreeGrafter"/>
</dbReference>
<dbReference type="RefSeq" id="WP_135670575.1">
    <property type="nucleotide sequence ID" value="NZ_RQGN01000044.1"/>
</dbReference>
<feature type="active site" description="Proton donor/acceptor" evidence="2">
    <location>
        <position position="94"/>
    </location>
</feature>
<evidence type="ECO:0000256" key="2">
    <source>
        <dbReference type="PIRSR" id="PIRSR613078-1"/>
    </source>
</evidence>
<feature type="binding site" evidence="3">
    <location>
        <position position="70"/>
    </location>
    <ligand>
        <name>substrate</name>
    </ligand>
</feature>
<feature type="binding site" evidence="3">
    <location>
        <begin position="20"/>
        <end position="27"/>
    </location>
    <ligand>
        <name>substrate</name>
    </ligand>
</feature>
<dbReference type="AlphaFoldDB" id="A0A5F2BDJ9"/>
<dbReference type="InterPro" id="IPR051695">
    <property type="entry name" value="Phosphoglycerate_Mutase"/>
</dbReference>
<evidence type="ECO:0000256" key="1">
    <source>
        <dbReference type="ARBA" id="ARBA00022801"/>
    </source>
</evidence>
<evidence type="ECO:0000313" key="4">
    <source>
        <dbReference type="EMBL" id="TGM03648.1"/>
    </source>
</evidence>
<dbReference type="PANTHER" id="PTHR46517:SF1">
    <property type="entry name" value="FRUCTOSE-2,6-BISPHOSPHATASE TIGAR"/>
    <property type="match status" value="1"/>
</dbReference>
<evidence type="ECO:0000256" key="3">
    <source>
        <dbReference type="PIRSR" id="PIRSR613078-2"/>
    </source>
</evidence>
<dbReference type="PROSITE" id="PS00175">
    <property type="entry name" value="PG_MUTASE"/>
    <property type="match status" value="1"/>
</dbReference>
<dbReference type="Pfam" id="PF00300">
    <property type="entry name" value="His_Phos_1"/>
    <property type="match status" value="1"/>
</dbReference>
<sequence length="212" mass="24540">MKNEIANETFNHGNVVYVFRHGETDWNLRGKLQGHLENSITKNGIEQAKALIPILKNAKVNLLLSSDLRRAKETSEIVADALGVPILFDSGLREVDLGEGQGKLISEVDSLFGESFWKRWNDHDPIYDSFRFPGGESKLEIDERIHSTLMKRIEMFSDRTVALCTHGYVMTRMYKMFKPEIQRIPHIQNGECIRFQTEEFLRRERSLEKNNT</sequence>
<dbReference type="GO" id="GO:0043456">
    <property type="term" value="P:regulation of pentose-phosphate shunt"/>
    <property type="evidence" value="ECO:0007669"/>
    <property type="project" value="TreeGrafter"/>
</dbReference>
<dbReference type="GO" id="GO:0045820">
    <property type="term" value="P:negative regulation of glycolytic process"/>
    <property type="evidence" value="ECO:0007669"/>
    <property type="project" value="TreeGrafter"/>
</dbReference>
<accession>A0A5F2BDJ9</accession>
<dbReference type="InterPro" id="IPR013078">
    <property type="entry name" value="His_Pase_superF_clade-1"/>
</dbReference>
<proteinExistence type="predicted"/>
<organism evidence="4 5">
    <name type="scientific">Leptospira barantonii</name>
    <dbReference type="NCBI Taxonomy" id="2023184"/>
    <lineage>
        <taxon>Bacteria</taxon>
        <taxon>Pseudomonadati</taxon>
        <taxon>Spirochaetota</taxon>
        <taxon>Spirochaetia</taxon>
        <taxon>Leptospirales</taxon>
        <taxon>Leptospiraceae</taxon>
        <taxon>Leptospira</taxon>
    </lineage>
</organism>
<name>A0A5F2BDJ9_9LEPT</name>